<dbReference type="SUPFAM" id="SSF53850">
    <property type="entry name" value="Periplasmic binding protein-like II"/>
    <property type="match status" value="1"/>
</dbReference>
<dbReference type="EMBL" id="CAEZWT010000029">
    <property type="protein sequence ID" value="CAB4668943.1"/>
    <property type="molecule type" value="Genomic_DNA"/>
</dbReference>
<name>A0A6J6T7L5_9ZZZZ</name>
<evidence type="ECO:0000313" key="3">
    <source>
        <dbReference type="EMBL" id="CAB4668943.1"/>
    </source>
</evidence>
<evidence type="ECO:0000313" key="6">
    <source>
        <dbReference type="EMBL" id="CAB4915464.1"/>
    </source>
</evidence>
<evidence type="ECO:0000259" key="2">
    <source>
        <dbReference type="SMART" id="SM00062"/>
    </source>
</evidence>
<reference evidence="4" key="1">
    <citation type="submission" date="2020-05" db="EMBL/GenBank/DDBJ databases">
        <authorList>
            <person name="Chiriac C."/>
            <person name="Salcher M."/>
            <person name="Ghai R."/>
            <person name="Kavagutti S V."/>
        </authorList>
    </citation>
    <scope>NUCLEOTIDE SEQUENCE</scope>
</reference>
<feature type="domain" description="Solute-binding protein family 3/N-terminal" evidence="2">
    <location>
        <begin position="44"/>
        <end position="268"/>
    </location>
</feature>
<evidence type="ECO:0000313" key="4">
    <source>
        <dbReference type="EMBL" id="CAB4742885.1"/>
    </source>
</evidence>
<dbReference type="SMART" id="SM00062">
    <property type="entry name" value="PBPb"/>
    <property type="match status" value="1"/>
</dbReference>
<dbReference type="EMBL" id="CAEZZC010000003">
    <property type="protein sequence ID" value="CAB4742885.1"/>
    <property type="molecule type" value="Genomic_DNA"/>
</dbReference>
<evidence type="ECO:0000256" key="1">
    <source>
        <dbReference type="ARBA" id="ARBA00022729"/>
    </source>
</evidence>
<organism evidence="4">
    <name type="scientific">freshwater metagenome</name>
    <dbReference type="NCBI Taxonomy" id="449393"/>
    <lineage>
        <taxon>unclassified sequences</taxon>
        <taxon>metagenomes</taxon>
        <taxon>ecological metagenomes</taxon>
    </lineage>
</organism>
<dbReference type="PANTHER" id="PTHR35936:SF19">
    <property type="entry name" value="AMINO-ACID-BINDING PROTEIN YXEM-RELATED"/>
    <property type="match status" value="1"/>
</dbReference>
<dbReference type="InterPro" id="IPR001638">
    <property type="entry name" value="Solute-binding_3/MltF_N"/>
</dbReference>
<dbReference type="EMBL" id="CAFBQL010000001">
    <property type="protein sequence ID" value="CAB5051541.1"/>
    <property type="molecule type" value="Genomic_DNA"/>
</dbReference>
<dbReference type="AlphaFoldDB" id="A0A6J6T7L5"/>
<protein>
    <submittedName>
        <fullName evidence="4">Unannotated protein</fullName>
    </submittedName>
</protein>
<accession>A0A6J6T7L5</accession>
<dbReference type="PANTHER" id="PTHR35936">
    <property type="entry name" value="MEMBRANE-BOUND LYTIC MUREIN TRANSGLYCOSYLASE F"/>
    <property type="match status" value="1"/>
</dbReference>
<proteinExistence type="predicted"/>
<dbReference type="Pfam" id="PF00497">
    <property type="entry name" value="SBP_bac_3"/>
    <property type="match status" value="1"/>
</dbReference>
<evidence type="ECO:0000313" key="7">
    <source>
        <dbReference type="EMBL" id="CAB5051541.1"/>
    </source>
</evidence>
<dbReference type="Gene3D" id="3.40.190.10">
    <property type="entry name" value="Periplasmic binding protein-like II"/>
    <property type="match status" value="2"/>
</dbReference>
<sequence>MRKKLSVVLVAALTASMAMLGGSAQASTHSAAAAVNLHLVKAGSLTVGMSLTFKPEMYLDAKGKPAGYDVAMVTALAKSLGLKLVIKNIDWAGLIPGLMARKFDMISAGHTATAERAKSVTFSRDYVPYTTILAAKPGTTRAATLAGWNVAGTKITALEGSTAAGLVTSNFSAATLVGFPDQSAAFLEVSTGRADAIVVEEYLAADFIKSNPGQLAVVKLAKPIDVGFGAWAVQLGNFSLQKKLSAFICTNYKSGAMGKMFKKEMGFDLAEMPKACS</sequence>
<dbReference type="CDD" id="cd13530">
    <property type="entry name" value="PBP2_peptides_like"/>
    <property type="match status" value="1"/>
</dbReference>
<keyword evidence="1" id="KW-0732">Signal</keyword>
<evidence type="ECO:0000313" key="5">
    <source>
        <dbReference type="EMBL" id="CAB4870144.1"/>
    </source>
</evidence>
<dbReference type="EMBL" id="CAFBLE010000007">
    <property type="protein sequence ID" value="CAB4870144.1"/>
    <property type="molecule type" value="Genomic_DNA"/>
</dbReference>
<gene>
    <name evidence="3" type="ORF">UFOPK2289_01008</name>
    <name evidence="4" type="ORF">UFOPK2822_00295</name>
    <name evidence="5" type="ORF">UFOPK3346_00984</name>
    <name evidence="6" type="ORF">UFOPK3670_00331</name>
    <name evidence="7" type="ORF">UFOPK4308_00091</name>
</gene>
<dbReference type="EMBL" id="CAFBMV010000002">
    <property type="protein sequence ID" value="CAB4915464.1"/>
    <property type="molecule type" value="Genomic_DNA"/>
</dbReference>